<organism evidence="1 2">
    <name type="scientific">Methanoregula formicica (strain DSM 22288 / NBRC 105244 / SMSP)</name>
    <dbReference type="NCBI Taxonomy" id="593750"/>
    <lineage>
        <taxon>Archaea</taxon>
        <taxon>Methanobacteriati</taxon>
        <taxon>Methanobacteriota</taxon>
        <taxon>Stenosarchaea group</taxon>
        <taxon>Methanomicrobia</taxon>
        <taxon>Methanomicrobiales</taxon>
        <taxon>Methanoregulaceae</taxon>
        <taxon>Methanoregula</taxon>
    </lineage>
</organism>
<dbReference type="KEGG" id="mfo:Metfor_2817"/>
<dbReference type="EMBL" id="CP003167">
    <property type="protein sequence ID" value="AGB03800.1"/>
    <property type="molecule type" value="Genomic_DNA"/>
</dbReference>
<protein>
    <submittedName>
        <fullName evidence="1">Uncharacterized protein</fullName>
    </submittedName>
</protein>
<evidence type="ECO:0000313" key="1">
    <source>
        <dbReference type="EMBL" id="AGB03800.1"/>
    </source>
</evidence>
<reference evidence="2" key="1">
    <citation type="submission" date="2011-12" db="EMBL/GenBank/DDBJ databases">
        <title>Complete sequence of Methanoregula formicicum SMSP.</title>
        <authorList>
            <person name="Lucas S."/>
            <person name="Han J."/>
            <person name="Lapidus A."/>
            <person name="Cheng J.-F."/>
            <person name="Goodwin L."/>
            <person name="Pitluck S."/>
            <person name="Peters L."/>
            <person name="Ovchinnikova G."/>
            <person name="Teshima H."/>
            <person name="Detter J.C."/>
            <person name="Han C."/>
            <person name="Tapia R."/>
            <person name="Land M."/>
            <person name="Hauser L."/>
            <person name="Kyrpides N."/>
            <person name="Ivanova N."/>
            <person name="Pagani I."/>
            <person name="Imachi H."/>
            <person name="Tamaki H."/>
            <person name="Sekiguchi Y."/>
            <person name="Kamagata Y."/>
            <person name="Cadillo-Quiroz H."/>
            <person name="Zinder S."/>
            <person name="Liu W.-T."/>
            <person name="Woyke T."/>
        </authorList>
    </citation>
    <scope>NUCLEOTIDE SEQUENCE [LARGE SCALE GENOMIC DNA]</scope>
    <source>
        <strain evidence="2">DSM 22288 / NBRC 105244 / SMSP</strain>
    </source>
</reference>
<dbReference type="AlphaFoldDB" id="L0HIE9"/>
<dbReference type="eggNOG" id="arCOG09478">
    <property type="taxonomic scope" value="Archaea"/>
</dbReference>
<name>L0HIE9_METFS</name>
<dbReference type="RefSeq" id="WP_015286762.1">
    <property type="nucleotide sequence ID" value="NC_019943.1"/>
</dbReference>
<reference evidence="1 2" key="2">
    <citation type="journal article" date="2014" name="Genome Announc.">
        <title>Complete Genome Sequence of Methanoregula formicica SMSPT, a Mesophilic Hydrogenotrophic Methanogen Isolated from a Methanogenic Upflow Anaerobic Sludge Blanket Reactor.</title>
        <authorList>
            <person name="Yamamoto K."/>
            <person name="Tamaki H."/>
            <person name="Cadillo-Quiroz H."/>
            <person name="Imachi H."/>
            <person name="Kyrpides N."/>
            <person name="Woyke T."/>
            <person name="Goodwin L."/>
            <person name="Zinder S.H."/>
            <person name="Kamagata Y."/>
            <person name="Liu W.T."/>
        </authorList>
    </citation>
    <scope>NUCLEOTIDE SEQUENCE [LARGE SCALE GENOMIC DNA]</scope>
    <source>
        <strain evidence="2">DSM 22288 / NBRC 105244 / SMSP</strain>
    </source>
</reference>
<sequence precursor="true">MVFSIPKMAFRAGIVVVLLMLIAPSVSAAVDPDTIPRSTAPDHADRPEAILLEKTHIAYVACDQDTRMNGIIRYIEIISNGTGAYRLRQIRDDYLVTASTIPLMQTSAEIGKARDSLGASAREFSDETQAQMLLFNGSATRMQACIRSMANASAVRNADSPDGALWLKSESSRLVLFNRESTDRKRIIADLGKQGANTTLIRNISLQIDAQRPNIQGALMNKSSEALQSTNVVIKDLNREFRSTVADTRAALAIAMKRDAIMAMK</sequence>
<proteinExistence type="predicted"/>
<dbReference type="HOGENOM" id="CLU_1048112_0_0_2"/>
<evidence type="ECO:0000313" key="2">
    <source>
        <dbReference type="Proteomes" id="UP000010824"/>
    </source>
</evidence>
<accession>L0HIE9</accession>
<dbReference type="STRING" id="593750.Metfor_2817"/>
<dbReference type="InParanoid" id="L0HIE9"/>
<dbReference type="Proteomes" id="UP000010824">
    <property type="component" value="Chromosome"/>
</dbReference>
<dbReference type="GeneID" id="14308600"/>
<keyword evidence="2" id="KW-1185">Reference proteome</keyword>
<gene>
    <name evidence="1" type="ordered locus">Metfor_2817</name>
</gene>